<evidence type="ECO:0000313" key="8">
    <source>
        <dbReference type="EMBL" id="POR55562.1"/>
    </source>
</evidence>
<dbReference type="InterPro" id="IPR003439">
    <property type="entry name" value="ABC_transporter-like_ATP-bd"/>
</dbReference>
<dbReference type="AlphaFoldDB" id="A0A2S4MLE2"/>
<dbReference type="PROSITE" id="PS50893">
    <property type="entry name" value="ABC_TRANSPORTER_2"/>
    <property type="match status" value="1"/>
</dbReference>
<name>A0A2S4MLE2_9HYPH</name>
<keyword evidence="3" id="KW-0547">Nucleotide-binding</keyword>
<accession>A0A2S4MLE2</accession>
<evidence type="ECO:0000313" key="9">
    <source>
        <dbReference type="Proteomes" id="UP000236919"/>
    </source>
</evidence>
<keyword evidence="9" id="KW-1185">Reference proteome</keyword>
<dbReference type="OrthoDB" id="9805601at2"/>
<dbReference type="Pfam" id="PF00005">
    <property type="entry name" value="ABC_tran"/>
    <property type="match status" value="1"/>
</dbReference>
<dbReference type="GO" id="GO:0016887">
    <property type="term" value="F:ATP hydrolysis activity"/>
    <property type="evidence" value="ECO:0007669"/>
    <property type="project" value="InterPro"/>
</dbReference>
<dbReference type="RefSeq" id="WP_103717042.1">
    <property type="nucleotide sequence ID" value="NZ_PQFZ01000002.1"/>
</dbReference>
<comment type="similarity">
    <text evidence="1">Belongs to the ABC transporter superfamily.</text>
</comment>
<keyword evidence="2" id="KW-0813">Transport</keyword>
<dbReference type="InterPro" id="IPR017871">
    <property type="entry name" value="ABC_transporter-like_CS"/>
</dbReference>
<dbReference type="GO" id="GO:0005524">
    <property type="term" value="F:ATP binding"/>
    <property type="evidence" value="ECO:0007669"/>
    <property type="project" value="UniProtKB-KW"/>
</dbReference>
<evidence type="ECO:0000256" key="1">
    <source>
        <dbReference type="ARBA" id="ARBA00005417"/>
    </source>
</evidence>
<dbReference type="Gene3D" id="3.40.50.300">
    <property type="entry name" value="P-loop containing nucleotide triphosphate hydrolases"/>
    <property type="match status" value="1"/>
</dbReference>
<keyword evidence="4 8" id="KW-0067">ATP-binding</keyword>
<dbReference type="Proteomes" id="UP000236919">
    <property type="component" value="Unassembled WGS sequence"/>
</dbReference>
<dbReference type="InterPro" id="IPR003593">
    <property type="entry name" value="AAA+_ATPase"/>
</dbReference>
<sequence>MIALKGAGIRRGERWIFRGLDLSLAPGRCVAVLGPNGRGKTTLIKAVTGLDKLDEGTRTAPPLVAYVPQVIAPLPYRALDVVVMARARSLGLFGTPRRADYDIARAALARIGAEAFTEQRLDRLSGGERQLVLLARALATQSPVLVLDEPASALDLANQSRLVAVLRDLRAAGEHAILFSTHLPTHALEVADEALLLMGPEDQRQGPVDAVMSESNLSALYGTPLRRRQVAIEGHGLVETIIPLH</sequence>
<evidence type="ECO:0000256" key="3">
    <source>
        <dbReference type="ARBA" id="ARBA00022741"/>
    </source>
</evidence>
<dbReference type="InterPro" id="IPR027417">
    <property type="entry name" value="P-loop_NTPase"/>
</dbReference>
<comment type="caution">
    <text evidence="8">The sequence shown here is derived from an EMBL/GenBank/DDBJ whole genome shotgun (WGS) entry which is preliminary data.</text>
</comment>
<evidence type="ECO:0000256" key="5">
    <source>
        <dbReference type="ARBA" id="ARBA00022906"/>
    </source>
</evidence>
<keyword evidence="5" id="KW-0864">Zinc transport</keyword>
<dbReference type="EMBL" id="PQFZ01000002">
    <property type="protein sequence ID" value="POR55562.1"/>
    <property type="molecule type" value="Genomic_DNA"/>
</dbReference>
<dbReference type="InterPro" id="IPR050153">
    <property type="entry name" value="Metal_Ion_Import_ABC"/>
</dbReference>
<keyword evidence="6" id="KW-0406">Ion transport</keyword>
<protein>
    <submittedName>
        <fullName evidence="8">Iron complex transport system ATP-binding protein</fullName>
    </submittedName>
</protein>
<gene>
    <name evidence="8" type="ORF">CYD53_102452</name>
</gene>
<dbReference type="SUPFAM" id="SSF52540">
    <property type="entry name" value="P-loop containing nucleoside triphosphate hydrolases"/>
    <property type="match status" value="1"/>
</dbReference>
<reference evidence="8 9" key="1">
    <citation type="submission" date="2018-01" db="EMBL/GenBank/DDBJ databases">
        <title>Genomic Encyclopedia of Type Strains, Phase III (KMG-III): the genomes of soil and plant-associated and newly described type strains.</title>
        <authorList>
            <person name="Whitman W."/>
        </authorList>
    </citation>
    <scope>NUCLEOTIDE SEQUENCE [LARGE SCALE GENOMIC DNA]</scope>
    <source>
        <strain evidence="8 9">1131</strain>
    </source>
</reference>
<keyword evidence="5" id="KW-0862">Zinc</keyword>
<feature type="domain" description="ABC transporter" evidence="7">
    <location>
        <begin position="2"/>
        <end position="224"/>
    </location>
</feature>
<evidence type="ECO:0000256" key="6">
    <source>
        <dbReference type="ARBA" id="ARBA00023065"/>
    </source>
</evidence>
<dbReference type="PANTHER" id="PTHR42734:SF6">
    <property type="entry name" value="MOLYBDATE IMPORT ATP-BINDING PROTEIN MOLC"/>
    <property type="match status" value="1"/>
</dbReference>
<evidence type="ECO:0000256" key="4">
    <source>
        <dbReference type="ARBA" id="ARBA00022840"/>
    </source>
</evidence>
<dbReference type="PROSITE" id="PS00211">
    <property type="entry name" value="ABC_TRANSPORTER_1"/>
    <property type="match status" value="1"/>
</dbReference>
<dbReference type="PANTHER" id="PTHR42734">
    <property type="entry name" value="METAL TRANSPORT SYSTEM ATP-BINDING PROTEIN TM_0124-RELATED"/>
    <property type="match status" value="1"/>
</dbReference>
<evidence type="ECO:0000256" key="2">
    <source>
        <dbReference type="ARBA" id="ARBA00022448"/>
    </source>
</evidence>
<dbReference type="GO" id="GO:0006829">
    <property type="term" value="P:zinc ion transport"/>
    <property type="evidence" value="ECO:0007669"/>
    <property type="project" value="UniProtKB-KW"/>
</dbReference>
<organism evidence="8 9">
    <name type="scientific">Bosea psychrotolerans</name>
    <dbReference type="NCBI Taxonomy" id="1871628"/>
    <lineage>
        <taxon>Bacteria</taxon>
        <taxon>Pseudomonadati</taxon>
        <taxon>Pseudomonadota</taxon>
        <taxon>Alphaproteobacteria</taxon>
        <taxon>Hyphomicrobiales</taxon>
        <taxon>Boseaceae</taxon>
        <taxon>Bosea</taxon>
    </lineage>
</organism>
<proteinExistence type="inferred from homology"/>
<evidence type="ECO:0000259" key="7">
    <source>
        <dbReference type="PROSITE" id="PS50893"/>
    </source>
</evidence>
<dbReference type="SMART" id="SM00382">
    <property type="entry name" value="AAA"/>
    <property type="match status" value="1"/>
</dbReference>